<dbReference type="STRING" id="303698.A0A1V6ST40"/>
<dbReference type="EMBL" id="MLKD01000021">
    <property type="protein sequence ID" value="OQE17191.1"/>
    <property type="molecule type" value="Genomic_DNA"/>
</dbReference>
<evidence type="ECO:0000256" key="1">
    <source>
        <dbReference type="ARBA" id="ARBA00004370"/>
    </source>
</evidence>
<reference evidence="13" key="1">
    <citation type="journal article" date="2017" name="Nat. Microbiol.">
        <title>Global analysis of biosynthetic gene clusters reveals vast potential of secondary metabolite production in Penicillium species.</title>
        <authorList>
            <person name="Nielsen J.C."/>
            <person name="Grijseels S."/>
            <person name="Prigent S."/>
            <person name="Ji B."/>
            <person name="Dainat J."/>
            <person name="Nielsen K.F."/>
            <person name="Frisvad J.C."/>
            <person name="Workman M."/>
            <person name="Nielsen J."/>
        </authorList>
    </citation>
    <scope>NUCLEOTIDE SEQUENCE [LARGE SCALE GENOMIC DNA]</scope>
    <source>
        <strain evidence="13">IBT 24891</strain>
    </source>
</reference>
<dbReference type="Proteomes" id="UP000191285">
    <property type="component" value="Unassembled WGS sequence"/>
</dbReference>
<evidence type="ECO:0000256" key="4">
    <source>
        <dbReference type="ARBA" id="ARBA00022771"/>
    </source>
</evidence>
<evidence type="ECO:0000256" key="2">
    <source>
        <dbReference type="ARBA" id="ARBA00022692"/>
    </source>
</evidence>
<comment type="subcellular location">
    <subcellularLocation>
        <location evidence="1">Membrane</location>
    </subcellularLocation>
</comment>
<feature type="region of interest" description="Disordered" evidence="9">
    <location>
        <begin position="184"/>
        <end position="208"/>
    </location>
</feature>
<dbReference type="PANTHER" id="PTHR46539">
    <property type="entry name" value="E3 UBIQUITIN-PROTEIN LIGASE ATL42"/>
    <property type="match status" value="1"/>
</dbReference>
<dbReference type="AlphaFoldDB" id="A0A1V6ST40"/>
<comment type="caution">
    <text evidence="12">The sequence shown here is derived from an EMBL/GenBank/DDBJ whole genome shotgun (WGS) entry which is preliminary data.</text>
</comment>
<keyword evidence="7 10" id="KW-0472">Membrane</keyword>
<evidence type="ECO:0000256" key="3">
    <source>
        <dbReference type="ARBA" id="ARBA00022723"/>
    </source>
</evidence>
<dbReference type="OrthoDB" id="8062037at2759"/>
<dbReference type="InterPro" id="IPR013083">
    <property type="entry name" value="Znf_RING/FYVE/PHD"/>
</dbReference>
<proteinExistence type="predicted"/>
<evidence type="ECO:0000313" key="12">
    <source>
        <dbReference type="EMBL" id="OQE17191.1"/>
    </source>
</evidence>
<dbReference type="Pfam" id="PF13639">
    <property type="entry name" value="zf-RING_2"/>
    <property type="match status" value="1"/>
</dbReference>
<dbReference type="PANTHER" id="PTHR46539:SF1">
    <property type="entry name" value="E3 UBIQUITIN-PROTEIN LIGASE ATL42"/>
    <property type="match status" value="1"/>
</dbReference>
<name>A0A1V6ST40_9EURO</name>
<keyword evidence="5" id="KW-0862">Zinc</keyword>
<keyword evidence="13" id="KW-1185">Reference proteome</keyword>
<keyword evidence="3" id="KW-0479">Metal-binding</keyword>
<dbReference type="SMART" id="SM00184">
    <property type="entry name" value="RING"/>
    <property type="match status" value="1"/>
</dbReference>
<feature type="transmembrane region" description="Helical" evidence="10">
    <location>
        <begin position="53"/>
        <end position="73"/>
    </location>
</feature>
<evidence type="ECO:0000256" key="5">
    <source>
        <dbReference type="ARBA" id="ARBA00022833"/>
    </source>
</evidence>
<dbReference type="Gene3D" id="3.30.40.10">
    <property type="entry name" value="Zinc/RING finger domain, C3HC4 (zinc finger)"/>
    <property type="match status" value="1"/>
</dbReference>
<accession>A0A1V6ST40</accession>
<dbReference type="GO" id="GO:0016020">
    <property type="term" value="C:membrane"/>
    <property type="evidence" value="ECO:0007669"/>
    <property type="project" value="UniProtKB-SubCell"/>
</dbReference>
<protein>
    <recommendedName>
        <fullName evidence="11">RING-type domain-containing protein</fullName>
    </recommendedName>
</protein>
<dbReference type="InterPro" id="IPR001841">
    <property type="entry name" value="Znf_RING"/>
</dbReference>
<keyword evidence="4 8" id="KW-0863">Zinc-finger</keyword>
<keyword evidence="2 10" id="KW-0812">Transmembrane</keyword>
<feature type="domain" description="RING-type" evidence="11">
    <location>
        <begin position="135"/>
        <end position="176"/>
    </location>
</feature>
<gene>
    <name evidence="12" type="ORF">PENSTE_c021G04735</name>
</gene>
<dbReference type="PROSITE" id="PS50089">
    <property type="entry name" value="ZF_RING_2"/>
    <property type="match status" value="1"/>
</dbReference>
<evidence type="ECO:0000313" key="13">
    <source>
        <dbReference type="Proteomes" id="UP000191285"/>
    </source>
</evidence>
<organism evidence="12 13">
    <name type="scientific">Penicillium steckii</name>
    <dbReference type="NCBI Taxonomy" id="303698"/>
    <lineage>
        <taxon>Eukaryota</taxon>
        <taxon>Fungi</taxon>
        <taxon>Dikarya</taxon>
        <taxon>Ascomycota</taxon>
        <taxon>Pezizomycotina</taxon>
        <taxon>Eurotiomycetes</taxon>
        <taxon>Eurotiomycetidae</taxon>
        <taxon>Eurotiales</taxon>
        <taxon>Aspergillaceae</taxon>
        <taxon>Penicillium</taxon>
    </lineage>
</organism>
<sequence length="232" mass="25490">MASVQLRLQSKVNTTILFLMFQEVKGAAASPILSSRGETTSSGGLSQPEKITLYVVAALGAFFAIIGVAICIMRPGNADSGHKNSQRATESILKTIPIVQYSHGNRPYPSTRASSLDGTDELDKEKIETQRNTTCPICTEDFIENQMLRLLPCNHQYHRVCIEDWLARGSSCPVCRIVLESPVNSKGEKSGKDVATSDVEQGQQRDEHAKRLHSRLLKYLDSVGLGQHYNSA</sequence>
<evidence type="ECO:0000256" key="9">
    <source>
        <dbReference type="SAM" id="MobiDB-lite"/>
    </source>
</evidence>
<evidence type="ECO:0000256" key="7">
    <source>
        <dbReference type="ARBA" id="ARBA00023136"/>
    </source>
</evidence>
<keyword evidence="6 10" id="KW-1133">Transmembrane helix</keyword>
<evidence type="ECO:0000256" key="8">
    <source>
        <dbReference type="PROSITE-ProRule" id="PRU00175"/>
    </source>
</evidence>
<evidence type="ECO:0000259" key="11">
    <source>
        <dbReference type="PROSITE" id="PS50089"/>
    </source>
</evidence>
<evidence type="ECO:0000256" key="10">
    <source>
        <dbReference type="SAM" id="Phobius"/>
    </source>
</evidence>
<dbReference type="SUPFAM" id="SSF57850">
    <property type="entry name" value="RING/U-box"/>
    <property type="match status" value="1"/>
</dbReference>
<evidence type="ECO:0000256" key="6">
    <source>
        <dbReference type="ARBA" id="ARBA00022989"/>
    </source>
</evidence>
<dbReference type="GO" id="GO:0008270">
    <property type="term" value="F:zinc ion binding"/>
    <property type="evidence" value="ECO:0007669"/>
    <property type="project" value="UniProtKB-KW"/>
</dbReference>
<dbReference type="CDD" id="cd16454">
    <property type="entry name" value="RING-H2_PA-TM-RING"/>
    <property type="match status" value="1"/>
</dbReference>